<feature type="compositionally biased region" description="Basic and acidic residues" evidence="1">
    <location>
        <begin position="59"/>
        <end position="82"/>
    </location>
</feature>
<organism evidence="2">
    <name type="scientific">Cacopsylla melanoneura</name>
    <dbReference type="NCBI Taxonomy" id="428564"/>
    <lineage>
        <taxon>Eukaryota</taxon>
        <taxon>Metazoa</taxon>
        <taxon>Ecdysozoa</taxon>
        <taxon>Arthropoda</taxon>
        <taxon>Hexapoda</taxon>
        <taxon>Insecta</taxon>
        <taxon>Pterygota</taxon>
        <taxon>Neoptera</taxon>
        <taxon>Paraneoptera</taxon>
        <taxon>Hemiptera</taxon>
        <taxon>Sternorrhyncha</taxon>
        <taxon>Psylloidea</taxon>
        <taxon>Psyllidae</taxon>
        <taxon>Psyllinae</taxon>
        <taxon>Cacopsylla</taxon>
    </lineage>
</organism>
<evidence type="ECO:0000313" key="2">
    <source>
        <dbReference type="EMBL" id="CAG6767020.1"/>
    </source>
</evidence>
<evidence type="ECO:0000256" key="1">
    <source>
        <dbReference type="SAM" id="MobiDB-lite"/>
    </source>
</evidence>
<protein>
    <submittedName>
        <fullName evidence="2">Uncharacterized protein</fullName>
    </submittedName>
</protein>
<reference evidence="2" key="1">
    <citation type="submission" date="2021-05" db="EMBL/GenBank/DDBJ databases">
        <authorList>
            <person name="Alioto T."/>
            <person name="Alioto T."/>
            <person name="Gomez Garrido J."/>
        </authorList>
    </citation>
    <scope>NUCLEOTIDE SEQUENCE</scope>
</reference>
<feature type="compositionally biased region" description="Polar residues" evidence="1">
    <location>
        <begin position="154"/>
        <end position="164"/>
    </location>
</feature>
<proteinExistence type="predicted"/>
<feature type="region of interest" description="Disordered" evidence="1">
    <location>
        <begin position="1"/>
        <end position="87"/>
    </location>
</feature>
<feature type="region of interest" description="Disordered" evidence="1">
    <location>
        <begin position="154"/>
        <end position="174"/>
    </location>
</feature>
<dbReference type="AlphaFoldDB" id="A0A8D9ALA5"/>
<dbReference type="EMBL" id="HBUF01572152">
    <property type="protein sequence ID" value="CAG6767020.1"/>
    <property type="molecule type" value="Transcribed_RNA"/>
</dbReference>
<name>A0A8D9ALA5_9HEMI</name>
<feature type="compositionally biased region" description="Basic and acidic residues" evidence="1">
    <location>
        <begin position="22"/>
        <end position="33"/>
    </location>
</feature>
<sequence>MHGTGVNDLSVGKHCRRSSHGPRGERDWRRGSGDMRVLFLSGRMRPTPRPHGGCVRSTLGEDHAEGAAGRGDGEGDPHRDSGRLFGRQNHCTHQPVRELYSGRTSGGRWSDGPQDHRGHIRWMGGTRGRSLLRQRFHQGGQVSSVRRPLGCQVTSQGRSVSSVSGPGILRYRRG</sequence>
<accession>A0A8D9ALA5</accession>